<feature type="binding site" evidence="6">
    <location>
        <position position="182"/>
    </location>
    <ligand>
        <name>Mg(2+)</name>
        <dbReference type="ChEBI" id="CHEBI:18420"/>
    </ligand>
</feature>
<dbReference type="InterPro" id="IPR013341">
    <property type="entry name" value="Mandelate_racemase_N_dom"/>
</dbReference>
<evidence type="ECO:0000256" key="3">
    <source>
        <dbReference type="ARBA" id="ARBA00022842"/>
    </source>
</evidence>
<dbReference type="GO" id="GO:0016855">
    <property type="term" value="F:racemase and epimerase activity, acting on amino acids and derivatives"/>
    <property type="evidence" value="ECO:0007669"/>
    <property type="project" value="UniProtKB-UniRule"/>
</dbReference>
<keyword evidence="10" id="KW-1185">Reference proteome</keyword>
<dbReference type="AlphaFoldDB" id="A0A316IGA1"/>
<comment type="cofactor">
    <cofactor evidence="6 7">
        <name>Mg(2+)</name>
        <dbReference type="ChEBI" id="CHEBI:18420"/>
    </cofactor>
    <text evidence="6 7">Binds 1 Mg(2+) ion per subunit.</text>
</comment>
<dbReference type="SUPFAM" id="SSF51604">
    <property type="entry name" value="Enolase C-terminal domain-like"/>
    <property type="match status" value="1"/>
</dbReference>
<dbReference type="Pfam" id="PF02746">
    <property type="entry name" value="MR_MLE_N"/>
    <property type="match status" value="1"/>
</dbReference>
<comment type="similarity">
    <text evidence="1 7">Belongs to the mandelate racemase/muconate lactonizing enzyme family.</text>
</comment>
<dbReference type="PANTHER" id="PTHR48080:SF3">
    <property type="entry name" value="ENOLASE SUPERFAMILY MEMBER DDB_G0284701"/>
    <property type="match status" value="1"/>
</dbReference>
<evidence type="ECO:0000256" key="5">
    <source>
        <dbReference type="PIRSR" id="PIRSR634603-1"/>
    </source>
</evidence>
<evidence type="ECO:0000256" key="2">
    <source>
        <dbReference type="ARBA" id="ARBA00022723"/>
    </source>
</evidence>
<dbReference type="SFLD" id="SFLDG00180">
    <property type="entry name" value="muconate_cycloisomerase"/>
    <property type="match status" value="1"/>
</dbReference>
<comment type="caution">
    <text evidence="9">The sequence shown here is derived from an EMBL/GenBank/DDBJ whole genome shotgun (WGS) entry which is preliminary data.</text>
</comment>
<evidence type="ECO:0000256" key="1">
    <source>
        <dbReference type="ARBA" id="ARBA00008031"/>
    </source>
</evidence>
<gene>
    <name evidence="9" type="ORF">C7456_103168</name>
</gene>
<dbReference type="CDD" id="cd03319">
    <property type="entry name" value="L-Ala-DL-Glu_epimerase"/>
    <property type="match status" value="1"/>
</dbReference>
<evidence type="ECO:0000256" key="4">
    <source>
        <dbReference type="ARBA" id="ARBA00023235"/>
    </source>
</evidence>
<feature type="binding site" evidence="6">
    <location>
        <position position="208"/>
    </location>
    <ligand>
        <name>Mg(2+)</name>
        <dbReference type="ChEBI" id="CHEBI:18420"/>
    </ligand>
</feature>
<reference evidence="9 10" key="1">
    <citation type="submission" date="2018-05" db="EMBL/GenBank/DDBJ databases">
        <title>Genomic Encyclopedia of Type Strains, Phase IV (KMG-IV): sequencing the most valuable type-strain genomes for metagenomic binning, comparative biology and taxonomic classification.</title>
        <authorList>
            <person name="Goeker M."/>
        </authorList>
    </citation>
    <scope>NUCLEOTIDE SEQUENCE [LARGE SCALE GENOMIC DNA]</scope>
    <source>
        <strain evidence="9 10">DSM 14263</strain>
    </source>
</reference>
<feature type="domain" description="Mandelate racemase/muconate lactonizing enzyme C-terminal" evidence="8">
    <location>
        <begin position="137"/>
        <end position="229"/>
    </location>
</feature>
<name>A0A316IGA1_9GAMM</name>
<dbReference type="Gene3D" id="3.20.20.120">
    <property type="entry name" value="Enolase-like C-terminal domain"/>
    <property type="match status" value="1"/>
</dbReference>
<dbReference type="InterPro" id="IPR029065">
    <property type="entry name" value="Enolase_C-like"/>
</dbReference>
<dbReference type="SMART" id="SM00922">
    <property type="entry name" value="MR_MLE"/>
    <property type="match status" value="1"/>
</dbReference>
<dbReference type="SUPFAM" id="SSF54826">
    <property type="entry name" value="Enolase N-terminal domain-like"/>
    <property type="match status" value="1"/>
</dbReference>
<proteinExistence type="inferred from homology"/>
<sequence length="340" mass="36406">MTNHGSGPLELDARIETLPLTEPFHITGYTFVDCRMLVVELRDGALAGHGEGLGVYYRHDTPDTMLRQVEALRGAIEAGVTRGQLLRLLPPGGARNAVDCALWDLEAKRNGKPVWQLAGLPPPRPLPTTFTLGADEPAAMAAAARRLDGARTLKLKLTGDRRNAERVRAVRAVCPDAWMMVDANQGFTRETFAETLPALVEAGVAVVEQPFPVGREDWLDGLDCPIPLAADESVQDSADLPKVAGRVRIVNIKLDKCGGLTAALALAEEARRMGFELMVGNMGGSSWSMGPAFALGALCAVVDLDGPLYMRGDRSPAVSYRDGRIWCPDAVWGGPAMSAA</sequence>
<dbReference type="EC" id="5.1.1.-" evidence="7"/>
<feature type="active site" description="Proton acceptor; specific for (R)-substrate epimerization" evidence="5">
    <location>
        <position position="156"/>
    </location>
</feature>
<dbReference type="InterPro" id="IPR034593">
    <property type="entry name" value="DgoD-like"/>
</dbReference>
<dbReference type="InterPro" id="IPR029017">
    <property type="entry name" value="Enolase-like_N"/>
</dbReference>
<dbReference type="InterPro" id="IPR013342">
    <property type="entry name" value="Mandelate_racemase_C"/>
</dbReference>
<protein>
    <recommendedName>
        <fullName evidence="7">Dipeptide epimerase</fullName>
        <ecNumber evidence="7">5.1.1.-</ecNumber>
    </recommendedName>
</protein>
<dbReference type="Proteomes" id="UP000245812">
    <property type="component" value="Unassembled WGS sequence"/>
</dbReference>
<keyword evidence="2 6" id="KW-0479">Metal-binding</keyword>
<evidence type="ECO:0000313" key="10">
    <source>
        <dbReference type="Proteomes" id="UP000245812"/>
    </source>
</evidence>
<evidence type="ECO:0000256" key="6">
    <source>
        <dbReference type="PIRSR" id="PIRSR634603-3"/>
    </source>
</evidence>
<accession>A0A316IGA1</accession>
<dbReference type="EMBL" id="QGHC01000003">
    <property type="protein sequence ID" value="PWK92049.1"/>
    <property type="molecule type" value="Genomic_DNA"/>
</dbReference>
<evidence type="ECO:0000313" key="9">
    <source>
        <dbReference type="EMBL" id="PWK92049.1"/>
    </source>
</evidence>
<keyword evidence="4 7" id="KW-0413">Isomerase</keyword>
<dbReference type="InterPro" id="IPR036849">
    <property type="entry name" value="Enolase-like_C_sf"/>
</dbReference>
<feature type="active site" description="Proton acceptor; specific for (S)-substrate epimerization" evidence="5">
    <location>
        <position position="253"/>
    </location>
</feature>
<dbReference type="Pfam" id="PF13378">
    <property type="entry name" value="MR_MLE_C"/>
    <property type="match status" value="1"/>
</dbReference>
<dbReference type="InterPro" id="IPR034603">
    <property type="entry name" value="Dipeptide_epimerase"/>
</dbReference>
<evidence type="ECO:0000256" key="7">
    <source>
        <dbReference type="RuleBase" id="RU366006"/>
    </source>
</evidence>
<keyword evidence="3 6" id="KW-0460">Magnesium</keyword>
<dbReference type="SFLD" id="SFLDS00001">
    <property type="entry name" value="Enolase"/>
    <property type="match status" value="1"/>
</dbReference>
<evidence type="ECO:0000259" key="8">
    <source>
        <dbReference type="SMART" id="SM00922"/>
    </source>
</evidence>
<dbReference type="Gene3D" id="3.30.390.10">
    <property type="entry name" value="Enolase-like, N-terminal domain"/>
    <property type="match status" value="1"/>
</dbReference>
<dbReference type="GO" id="GO:0046872">
    <property type="term" value="F:metal ion binding"/>
    <property type="evidence" value="ECO:0007669"/>
    <property type="project" value="UniProtKB-KW"/>
</dbReference>
<dbReference type="PANTHER" id="PTHR48080">
    <property type="entry name" value="D-GALACTONATE DEHYDRATASE-RELATED"/>
    <property type="match status" value="1"/>
</dbReference>
<dbReference type="RefSeq" id="WP_245889770.1">
    <property type="nucleotide sequence ID" value="NZ_MSZV01000133.1"/>
</dbReference>
<feature type="binding site" evidence="6">
    <location>
        <position position="231"/>
    </location>
    <ligand>
        <name>Mg(2+)</name>
        <dbReference type="ChEBI" id="CHEBI:18420"/>
    </ligand>
</feature>
<organism evidence="9 10">
    <name type="scientific">Fulvimonas soli</name>
    <dbReference type="NCBI Taxonomy" id="155197"/>
    <lineage>
        <taxon>Bacteria</taxon>
        <taxon>Pseudomonadati</taxon>
        <taxon>Pseudomonadota</taxon>
        <taxon>Gammaproteobacteria</taxon>
        <taxon>Lysobacterales</taxon>
        <taxon>Rhodanobacteraceae</taxon>
        <taxon>Fulvimonas</taxon>
    </lineage>
</organism>